<evidence type="ECO:0000256" key="6">
    <source>
        <dbReference type="ARBA" id="ARBA00023136"/>
    </source>
</evidence>
<feature type="transmembrane region" description="Helical" evidence="8">
    <location>
        <begin position="349"/>
        <end position="372"/>
    </location>
</feature>
<feature type="transmembrane region" description="Helical" evidence="8">
    <location>
        <begin position="1000"/>
        <end position="1018"/>
    </location>
</feature>
<dbReference type="GO" id="GO:0016020">
    <property type="term" value="C:membrane"/>
    <property type="evidence" value="ECO:0007669"/>
    <property type="project" value="UniProtKB-SubCell"/>
</dbReference>
<dbReference type="OrthoDB" id="10255969at2759"/>
<feature type="transmembrane region" description="Helical" evidence="8">
    <location>
        <begin position="1233"/>
        <end position="1254"/>
    </location>
</feature>
<feature type="transmembrane region" description="Helical" evidence="8">
    <location>
        <begin position="1298"/>
        <end position="1322"/>
    </location>
</feature>
<dbReference type="FunFam" id="3.40.50.300:FF:000327">
    <property type="entry name" value="ATP-binding cassette sub-family A member 3"/>
    <property type="match status" value="1"/>
</dbReference>
<dbReference type="InterPro" id="IPR003439">
    <property type="entry name" value="ABC_transporter-like_ATP-bd"/>
</dbReference>
<feature type="domain" description="ABC transporter" evidence="9">
    <location>
        <begin position="612"/>
        <end position="839"/>
    </location>
</feature>
<dbReference type="Pfam" id="PF12698">
    <property type="entry name" value="ABC2_membrane_3"/>
    <property type="match status" value="2"/>
</dbReference>
<evidence type="ECO:0000256" key="4">
    <source>
        <dbReference type="ARBA" id="ARBA00022840"/>
    </source>
</evidence>
<feature type="transmembrane region" description="Helical" evidence="8">
    <location>
        <begin position="1405"/>
        <end position="1422"/>
    </location>
</feature>
<keyword evidence="5 8" id="KW-1133">Transmembrane helix</keyword>
<dbReference type="InterPro" id="IPR027417">
    <property type="entry name" value="P-loop_NTPase"/>
</dbReference>
<accession>A0A158Q9D4</accession>
<dbReference type="PANTHER" id="PTHR19229">
    <property type="entry name" value="ATP-BINDING CASSETTE TRANSPORTER SUBFAMILY A ABCA"/>
    <property type="match status" value="1"/>
</dbReference>
<dbReference type="EMBL" id="UXUI01007215">
    <property type="protein sequence ID" value="VDD86329.1"/>
    <property type="molecule type" value="Genomic_DNA"/>
</dbReference>
<gene>
    <name evidence="10" type="ORF">EVEC_LOCUS1472</name>
</gene>
<dbReference type="GO" id="GO:0005319">
    <property type="term" value="F:lipid transporter activity"/>
    <property type="evidence" value="ECO:0007669"/>
    <property type="project" value="TreeGrafter"/>
</dbReference>
<feature type="region of interest" description="Disordered" evidence="7">
    <location>
        <begin position="142"/>
        <end position="177"/>
    </location>
</feature>
<keyword evidence="2 8" id="KW-0812">Transmembrane</keyword>
<evidence type="ECO:0000313" key="11">
    <source>
        <dbReference type="Proteomes" id="UP000274131"/>
    </source>
</evidence>
<evidence type="ECO:0000256" key="7">
    <source>
        <dbReference type="SAM" id="MobiDB-lite"/>
    </source>
</evidence>
<evidence type="ECO:0000256" key="1">
    <source>
        <dbReference type="ARBA" id="ARBA00004141"/>
    </source>
</evidence>
<proteinExistence type="predicted"/>
<sequence>MAAAFAQLKLLLWKNFRQQLRSPGFTMLEICIPLLLVCFSFALLLWETILAIENFASGYTDSCMFLNISKLNNISHTFHIGIEIAYSPQTPITDAVMNIVKMRYTNTDILQELKKILFLSYTINNKTDTKFTSKLFTSTETKTGKEVGTETSKKVGNISETNQNDTKTDRENDGKNSTNALHKLFDSMRILSTAKITPKFNESDLLDYVQRSFSSQCGNPLIGGIVFDSDFAYSADVSSINHIFYKIRLANTKRRFLETFGESFEPWDTVKDFKKMLVSGPNSPKDIDGGSPGYWREGFLTLQKAVDSSILQYLMQQNLSEEMSQQTMIMLQRFPYPEYKSRIIEIGSFFLPFILVFSFMPNVIYIARSVVAEKENHMKEYMKVMGLRQWVQWLAFFIVNYLKIIISVVVLSVFMHFISLFSDSSVTFVFLLLYGFNIVYFAFFVSTFMHSATSATTAVSFGWLMLYVWFAVFSSDETDAPHSFSSKMANYLNPDIALNFGLRLIAQYETQASGIHWENTFDTPSPDETMAMGHVLIMLFVDGIVLVILTWYFEAVVAVGEGVPQKPYFFILPSYWFPEMSERVTISEDDDVKTAEKKECIEDVPESEEVAINIANMTKGQEKKKAISNLNLKVYRGQITVLLGHNGAGKSTTFSVLTGVTAPTSGTAYIDGYDIRDSLPNIRKELGLCPQYNLLFETLTVMEHLEFFCKLKGCVWNPIEAKYLISQLNLECKCNAYAKTLSGGQKRKLSLAVALIGGSEIVMLDEPTSGMDPEARHETWNLLQSEKAKRSILLTTHYMDEADLLGDRIAIMARGELQCAGTNMFLKSLYGIGYHLTADYGGATNGTDEKTSIDYTELQAKTLNLLRDYDPNVKIQSVTGTEVVFLIPAESRPSFPSLFQELEMNLEEFGILSFGISVTTMEEVFLKVGQLADAESSNVDETETENQLHSPTELHITDAEDCISKLKPKRLCTGYSHYSQLFLAMVVKRIIFFHRRRIQFVPQLIFPIVYLILMGYALKIIPEAKSVKPLNITLAPYTSKGVTANVYVENYTFYGISLPEEIQNTLELQPLKYPFGLKVRYDIRASMMTDLLNQGSYTFGIHNPVGFRMLFLEALNAHFLVAMFNNFGLATPPLALSIADSMIASLMLDHPVTFSVVNHPFPPTNADTLKNRLLNASKGIVLGMAVFVAMSLVVSGFCTFLIREREKKSKHMQIKLDFQIMCGLPVWVYWSSAFIWDTCFFILICIAVMVIFFLQNVQEYTSNVDTTMTCFFVMMMFGWAAIPFTYAFHFAFNSDQKGYTTIVIFNIISGVIGAILAPIIFNIVSKSTSYDFEVFYALFFPSYNLCLCFTRMFNNELGRKACAKIDCSLPLFRVGAPYCCGNKTERIYVDSVLRDTSEKGVLTEIFFFAIEGVLYWLIVIAVEKRWFGKTGGKVLHLLKYRRGYKVFAEKNIKERGHEDFAITAEEELVKKMKVDSAPVVVRGVHKYYGEFHAVKGISFHVKNGDCFGLLGINGAGKTTTFKMLTGENTVSFGEAFLQGLSVTKKWQEAAPHTGYCPQFDAVLKEMTGSETLTMFARIRAIPEEDIPRYVSAVSEAVGIGAQAKLPAKTYSGGNKRKLSLGVALIGSPKVLLLDEPTTGVDPKARRSIWNILSKVRDQGTALVLTSHSMEECEALCTQLAIMVNGEFRCLGSIQQIKSRYGVGYTLLIKLPSSGDSALIKQRITDEFPDSVLKEENLLLLNYEISRRPERSWSSLFQQMEDVAEELNIVDYSLSQTTLEQVFLEFVRLGDEEAEKSVLYDLNS</sequence>
<keyword evidence="11" id="KW-1185">Reference proteome</keyword>
<dbReference type="FunFam" id="3.40.50.300:FF:000933">
    <property type="entry name" value="ABC transporter A family member 7"/>
    <property type="match status" value="1"/>
</dbReference>
<dbReference type="InterPro" id="IPR003593">
    <property type="entry name" value="AAA+_ATPase"/>
</dbReference>
<evidence type="ECO:0000256" key="3">
    <source>
        <dbReference type="ARBA" id="ARBA00022741"/>
    </source>
</evidence>
<feature type="domain" description="ABC transporter" evidence="9">
    <location>
        <begin position="1479"/>
        <end position="1709"/>
    </location>
</feature>
<feature type="transmembrane region" description="Helical" evidence="8">
    <location>
        <begin position="1334"/>
        <end position="1353"/>
    </location>
</feature>
<dbReference type="GO" id="GO:0016887">
    <property type="term" value="F:ATP hydrolysis activity"/>
    <property type="evidence" value="ECO:0007669"/>
    <property type="project" value="InterPro"/>
</dbReference>
<dbReference type="InterPro" id="IPR026082">
    <property type="entry name" value="ABCA"/>
</dbReference>
<dbReference type="InterPro" id="IPR056264">
    <property type="entry name" value="R2_ABCA1-4-like"/>
</dbReference>
<feature type="transmembrane region" description="Helical" evidence="8">
    <location>
        <begin position="531"/>
        <end position="553"/>
    </location>
</feature>
<comment type="subcellular location">
    <subcellularLocation>
        <location evidence="1">Membrane</location>
        <topology evidence="1">Multi-pass membrane protein</topology>
    </subcellularLocation>
</comment>
<dbReference type="SUPFAM" id="SSF52540">
    <property type="entry name" value="P-loop containing nucleoside triphosphate hydrolases"/>
    <property type="match status" value="2"/>
</dbReference>
<keyword evidence="3" id="KW-0547">Nucleotide-binding</keyword>
<dbReference type="CDD" id="cd03263">
    <property type="entry name" value="ABC_subfamily_A"/>
    <property type="match status" value="2"/>
</dbReference>
<dbReference type="PROSITE" id="PS00211">
    <property type="entry name" value="ABC_TRANSPORTER_1"/>
    <property type="match status" value="2"/>
</dbReference>
<dbReference type="Pfam" id="PF23321">
    <property type="entry name" value="R1_ABCA1"/>
    <property type="match status" value="1"/>
</dbReference>
<feature type="transmembrane region" description="Helical" evidence="8">
    <location>
        <begin position="393"/>
        <end position="418"/>
    </location>
</feature>
<evidence type="ECO:0000259" key="9">
    <source>
        <dbReference type="PROSITE" id="PS50893"/>
    </source>
</evidence>
<dbReference type="Proteomes" id="UP000274131">
    <property type="component" value="Unassembled WGS sequence"/>
</dbReference>
<feature type="compositionally biased region" description="Basic and acidic residues" evidence="7">
    <location>
        <begin position="142"/>
        <end position="153"/>
    </location>
</feature>
<evidence type="ECO:0000256" key="2">
    <source>
        <dbReference type="ARBA" id="ARBA00022692"/>
    </source>
</evidence>
<organism evidence="12">
    <name type="scientific">Enterobius vermicularis</name>
    <name type="common">Human pinworm</name>
    <dbReference type="NCBI Taxonomy" id="51028"/>
    <lineage>
        <taxon>Eukaryota</taxon>
        <taxon>Metazoa</taxon>
        <taxon>Ecdysozoa</taxon>
        <taxon>Nematoda</taxon>
        <taxon>Chromadorea</taxon>
        <taxon>Rhabditida</taxon>
        <taxon>Spirurina</taxon>
        <taxon>Oxyuridomorpha</taxon>
        <taxon>Oxyuroidea</taxon>
        <taxon>Oxyuridae</taxon>
        <taxon>Enterobius</taxon>
    </lineage>
</organism>
<feature type="transmembrane region" description="Helical" evidence="8">
    <location>
        <begin position="1266"/>
        <end position="1292"/>
    </location>
</feature>
<keyword evidence="6 8" id="KW-0472">Membrane</keyword>
<dbReference type="GO" id="GO:0005524">
    <property type="term" value="F:ATP binding"/>
    <property type="evidence" value="ECO:0007669"/>
    <property type="project" value="UniProtKB-KW"/>
</dbReference>
<feature type="transmembrane region" description="Helical" evidence="8">
    <location>
        <begin position="1180"/>
        <end position="1202"/>
    </location>
</feature>
<dbReference type="PROSITE" id="PS50893">
    <property type="entry name" value="ABC_TRANSPORTER_2"/>
    <property type="match status" value="2"/>
</dbReference>
<feature type="transmembrane region" description="Helical" evidence="8">
    <location>
        <begin position="24"/>
        <end position="46"/>
    </location>
</feature>
<keyword evidence="4" id="KW-0067">ATP-binding</keyword>
<name>A0A158Q9D4_ENTVE</name>
<dbReference type="SMART" id="SM00382">
    <property type="entry name" value="AAA"/>
    <property type="match status" value="2"/>
</dbReference>
<dbReference type="GO" id="GO:0140359">
    <property type="term" value="F:ABC-type transporter activity"/>
    <property type="evidence" value="ECO:0007669"/>
    <property type="project" value="InterPro"/>
</dbReference>
<feature type="transmembrane region" description="Helical" evidence="8">
    <location>
        <begin position="452"/>
        <end position="472"/>
    </location>
</feature>
<dbReference type="InterPro" id="IPR013525">
    <property type="entry name" value="ABC2_TM"/>
</dbReference>
<protein>
    <submittedName>
        <fullName evidence="12">ABC transporter domain-containing protein</fullName>
    </submittedName>
</protein>
<dbReference type="STRING" id="51028.A0A158Q9D4"/>
<evidence type="ECO:0000256" key="8">
    <source>
        <dbReference type="SAM" id="Phobius"/>
    </source>
</evidence>
<evidence type="ECO:0000313" key="12">
    <source>
        <dbReference type="WBParaSite" id="EVEC_0000176401-mRNA-1"/>
    </source>
</evidence>
<dbReference type="Gene3D" id="3.40.50.300">
    <property type="entry name" value="P-loop containing nucleotide triphosphate hydrolases"/>
    <property type="match status" value="2"/>
</dbReference>
<dbReference type="InterPro" id="IPR017871">
    <property type="entry name" value="ABC_transporter-like_CS"/>
</dbReference>
<evidence type="ECO:0000256" key="5">
    <source>
        <dbReference type="ARBA" id="ARBA00022989"/>
    </source>
</evidence>
<dbReference type="Pfam" id="PF00005">
    <property type="entry name" value="ABC_tran"/>
    <property type="match status" value="2"/>
</dbReference>
<reference evidence="12" key="1">
    <citation type="submission" date="2016-04" db="UniProtKB">
        <authorList>
            <consortium name="WormBaseParasite"/>
        </authorList>
    </citation>
    <scope>IDENTIFICATION</scope>
</reference>
<dbReference type="PANTHER" id="PTHR19229:SF250">
    <property type="entry name" value="ABC TRANSPORTER DOMAIN-CONTAINING PROTEIN-RELATED"/>
    <property type="match status" value="1"/>
</dbReference>
<feature type="transmembrane region" description="Helical" evidence="8">
    <location>
        <begin position="424"/>
        <end position="445"/>
    </location>
</feature>
<dbReference type="WBParaSite" id="EVEC_0000176401-mRNA-1">
    <property type="protein sequence ID" value="EVEC_0000176401-mRNA-1"/>
    <property type="gene ID" value="EVEC_0000176401"/>
</dbReference>
<evidence type="ECO:0000313" key="10">
    <source>
        <dbReference type="EMBL" id="VDD86329.1"/>
    </source>
</evidence>
<reference evidence="10 11" key="2">
    <citation type="submission" date="2018-10" db="EMBL/GenBank/DDBJ databases">
        <authorList>
            <consortium name="Pathogen Informatics"/>
        </authorList>
    </citation>
    <scope>NUCLEOTIDE SEQUENCE [LARGE SCALE GENOMIC DNA]</scope>
</reference>